<gene>
    <name evidence="3" type="ORF">AZE42_08249</name>
</gene>
<dbReference type="OrthoDB" id="756370at2759"/>
<accession>A0A1J8QA21</accession>
<evidence type="ECO:0000256" key="1">
    <source>
        <dbReference type="SAM" id="Coils"/>
    </source>
</evidence>
<keyword evidence="1" id="KW-0175">Coiled coil</keyword>
<feature type="coiled-coil region" evidence="1">
    <location>
        <begin position="117"/>
        <end position="144"/>
    </location>
</feature>
<dbReference type="STRING" id="180088.A0A1J8QA21"/>
<protein>
    <submittedName>
        <fullName evidence="3">Uncharacterized protein</fullName>
    </submittedName>
</protein>
<feature type="chain" id="PRO_5011978302" evidence="2">
    <location>
        <begin position="26"/>
        <end position="158"/>
    </location>
</feature>
<reference evidence="3 4" key="1">
    <citation type="submission" date="2016-03" db="EMBL/GenBank/DDBJ databases">
        <title>Comparative genomics of the ectomycorrhizal sister species Rhizopogon vinicolor and Rhizopogon vesiculosus (Basidiomycota: Boletales) reveals a divergence of the mating type B locus.</title>
        <authorList>
            <person name="Mujic A.B."/>
            <person name="Kuo A."/>
            <person name="Tritt A."/>
            <person name="Lipzen A."/>
            <person name="Chen C."/>
            <person name="Johnson J."/>
            <person name="Sharma A."/>
            <person name="Barry K."/>
            <person name="Grigoriev I.V."/>
            <person name="Spatafora J.W."/>
        </authorList>
    </citation>
    <scope>NUCLEOTIDE SEQUENCE [LARGE SCALE GENOMIC DNA]</scope>
    <source>
        <strain evidence="3 4">AM-OR11-056</strain>
    </source>
</reference>
<evidence type="ECO:0000313" key="4">
    <source>
        <dbReference type="Proteomes" id="UP000183567"/>
    </source>
</evidence>
<keyword evidence="4" id="KW-1185">Reference proteome</keyword>
<name>A0A1J8QA21_9AGAM</name>
<organism evidence="3 4">
    <name type="scientific">Rhizopogon vesiculosus</name>
    <dbReference type="NCBI Taxonomy" id="180088"/>
    <lineage>
        <taxon>Eukaryota</taxon>
        <taxon>Fungi</taxon>
        <taxon>Dikarya</taxon>
        <taxon>Basidiomycota</taxon>
        <taxon>Agaricomycotina</taxon>
        <taxon>Agaricomycetes</taxon>
        <taxon>Agaricomycetidae</taxon>
        <taxon>Boletales</taxon>
        <taxon>Suillineae</taxon>
        <taxon>Rhizopogonaceae</taxon>
        <taxon>Rhizopogon</taxon>
    </lineage>
</organism>
<dbReference type="EMBL" id="LVVM01001969">
    <property type="protein sequence ID" value="OJA17519.1"/>
    <property type="molecule type" value="Genomic_DNA"/>
</dbReference>
<dbReference type="AlphaFoldDB" id="A0A1J8QA21"/>
<evidence type="ECO:0000256" key="2">
    <source>
        <dbReference type="SAM" id="SignalP"/>
    </source>
</evidence>
<feature type="signal peptide" evidence="2">
    <location>
        <begin position="1"/>
        <end position="25"/>
    </location>
</feature>
<dbReference type="Proteomes" id="UP000183567">
    <property type="component" value="Unassembled WGS sequence"/>
</dbReference>
<evidence type="ECO:0000313" key="3">
    <source>
        <dbReference type="EMBL" id="OJA17519.1"/>
    </source>
</evidence>
<keyword evidence="2" id="KW-0732">Signal</keyword>
<proteinExistence type="predicted"/>
<sequence length="158" mass="17114">MHLLQLITALTISLIGSLRFVGTAAGTVHIYDIASHQLLRTISMHKGMSISHLATMLKPPDLIGHISLSLNLGNFSDVKDIILVETPGGIPSAYDYPEDEFQRDYAFFAQPAANGASEASSARVAELEAEIQNHREQLGKAKGVNGVMWETVVQKVMG</sequence>
<comment type="caution">
    <text evidence="3">The sequence shown here is derived from an EMBL/GenBank/DDBJ whole genome shotgun (WGS) entry which is preliminary data.</text>
</comment>